<reference evidence="3 4" key="1">
    <citation type="submission" date="2019-10" db="EMBL/GenBank/DDBJ databases">
        <authorList>
            <person name="Palmer J.M."/>
        </authorList>
    </citation>
    <scope>NUCLEOTIDE SEQUENCE [LARGE SCALE GENOMIC DNA]</scope>
    <source>
        <strain evidence="3 4">TWF730</strain>
    </source>
</reference>
<feature type="compositionally biased region" description="Basic residues" evidence="1">
    <location>
        <begin position="1"/>
        <end position="18"/>
    </location>
</feature>
<accession>A0AAV9V5L2</accession>
<evidence type="ECO:0000259" key="2">
    <source>
        <dbReference type="Pfam" id="PF13919"/>
    </source>
</evidence>
<evidence type="ECO:0000313" key="4">
    <source>
        <dbReference type="Proteomes" id="UP001373714"/>
    </source>
</evidence>
<dbReference type="EMBL" id="JAVHNS010000005">
    <property type="protein sequence ID" value="KAK6354110.1"/>
    <property type="molecule type" value="Genomic_DNA"/>
</dbReference>
<proteinExistence type="predicted"/>
<feature type="compositionally biased region" description="Basic and acidic residues" evidence="1">
    <location>
        <begin position="54"/>
        <end position="68"/>
    </location>
</feature>
<feature type="region of interest" description="Disordered" evidence="1">
    <location>
        <begin position="1"/>
        <end position="208"/>
    </location>
</feature>
<feature type="compositionally biased region" description="Polar residues" evidence="1">
    <location>
        <begin position="79"/>
        <end position="112"/>
    </location>
</feature>
<evidence type="ECO:0000313" key="3">
    <source>
        <dbReference type="EMBL" id="KAK6354110.1"/>
    </source>
</evidence>
<keyword evidence="4" id="KW-1185">Reference proteome</keyword>
<protein>
    <recommendedName>
        <fullName evidence="2">ASX DEUBAD domain-containing protein</fullName>
    </recommendedName>
</protein>
<dbReference type="InterPro" id="IPR028020">
    <property type="entry name" value="ASX_DEUBAD_dom"/>
</dbReference>
<evidence type="ECO:0000256" key="1">
    <source>
        <dbReference type="SAM" id="MobiDB-lite"/>
    </source>
</evidence>
<feature type="region of interest" description="Disordered" evidence="1">
    <location>
        <begin position="218"/>
        <end position="237"/>
    </location>
</feature>
<feature type="compositionally biased region" description="Basic and acidic residues" evidence="1">
    <location>
        <begin position="19"/>
        <end position="33"/>
    </location>
</feature>
<comment type="caution">
    <text evidence="3">The sequence shown here is derived from an EMBL/GenBank/DDBJ whole genome shotgun (WGS) entry which is preliminary data.</text>
</comment>
<sequence>MVQRKRATGSAAKRKSARNIKEPNPENDIHHAEDIEEEPQAGNPESSPRKKAKTEKQLRVDDFITKEEPMEDAEPSALYATSANAVDQESDTVWKTQGSPLSITRSESQLNLSPEEPRIEGPIDTDMHTENPLAEVSQQLEDVDIETPRKRKNVEPTAVAKSSRPTRSTRSKANESGDTQVVDELSALTTAEPPRRSGRARKTNPMYDEDKYLDTAEKQLEQPPPKIKTPGKAPKSGVWSANHLLTSKRSKIITAECNMIFNENTWGLFTEEEKLELLSLLHPIDTEITFPDQDPALPPPRIPTPELFQNLNNDAFRSAFAELQDDLATGSYEPAYIKKAEEALRLRIGPMAEKVDDMKNKEFEEYWGQKQAVFFGDAGLSAGVTLYELCQQRMLKPCDVFEYKRTFQGGITVEKVCAFDSVELLDDGPGLKKRRDACTMTFRYPSGTRKYLIGKKDDPGEGTSAKATEAVDKDITIQVNSLAQLEVAILDEDGTVKASDPEKYAKQYPNGNAWKQFMVRRNDEFLGSVFTIRQVYYEKKAAREAA</sequence>
<dbReference type="AlphaFoldDB" id="A0AAV9V5L2"/>
<name>A0AAV9V5L2_9PEZI</name>
<organism evidence="3 4">
    <name type="scientific">Orbilia blumenaviensis</name>
    <dbReference type="NCBI Taxonomy" id="1796055"/>
    <lineage>
        <taxon>Eukaryota</taxon>
        <taxon>Fungi</taxon>
        <taxon>Dikarya</taxon>
        <taxon>Ascomycota</taxon>
        <taxon>Pezizomycotina</taxon>
        <taxon>Orbiliomycetes</taxon>
        <taxon>Orbiliales</taxon>
        <taxon>Orbiliaceae</taxon>
        <taxon>Orbilia</taxon>
    </lineage>
</organism>
<feature type="compositionally biased region" description="Basic and acidic residues" evidence="1">
    <location>
        <begin position="115"/>
        <end position="129"/>
    </location>
</feature>
<feature type="domain" description="ASX DEUBAD" evidence="2">
    <location>
        <begin position="231"/>
        <end position="369"/>
    </location>
</feature>
<dbReference type="Proteomes" id="UP001373714">
    <property type="component" value="Unassembled WGS sequence"/>
</dbReference>
<dbReference type="Pfam" id="PF13919">
    <property type="entry name" value="ASXH"/>
    <property type="match status" value="1"/>
</dbReference>
<gene>
    <name evidence="3" type="ORF">TWF730_008528</name>
</gene>